<evidence type="ECO:0000256" key="4">
    <source>
        <dbReference type="ARBA" id="ARBA00012045"/>
    </source>
</evidence>
<dbReference type="EC" id="3.2.2.31" evidence="4"/>
<sequence length="303" mass="33315">MPSSPDLYSPLAAWFANHRRALPWREEGTSAWGVLVSEIMSQQTPVARVAEPWRTWMKRWPTPQALARADSAEVLRAWGSLGYPRRALRLHECARTVEREHGGELPVGVEALVALPGIGDYTAAAVASFAQGQRACVLDTNIRRVLTRVLDAKAAPSAHVTKRDRARFEKLLPVEVEHSRIWNEGVMELGALVCRARNPMCEACPLSEHCAWLQAGRPGLGERTTRPQSYEGSDRQIRGRILKTLREGGAATVGTLENASGADSERFVRLLTDLLAEGLISRTASGEITLGAGTHKEEHVHAR</sequence>
<evidence type="ECO:0000256" key="6">
    <source>
        <dbReference type="ARBA" id="ARBA00022485"/>
    </source>
</evidence>
<evidence type="ECO:0000256" key="7">
    <source>
        <dbReference type="ARBA" id="ARBA00022723"/>
    </source>
</evidence>
<name>A0ABX6A5Q4_9MICO</name>
<dbReference type="SMART" id="SM00478">
    <property type="entry name" value="ENDO3c"/>
    <property type="match status" value="1"/>
</dbReference>
<dbReference type="PANTHER" id="PTHR42944">
    <property type="entry name" value="ADENINE DNA GLYCOSYLASE"/>
    <property type="match status" value="1"/>
</dbReference>
<dbReference type="InterPro" id="IPR003265">
    <property type="entry name" value="HhH-GPD_domain"/>
</dbReference>
<keyword evidence="13" id="KW-0326">Glycosidase</keyword>
<dbReference type="Gene3D" id="1.10.1670.10">
    <property type="entry name" value="Helix-hairpin-Helix base-excision DNA repair enzymes (C-terminal)"/>
    <property type="match status" value="1"/>
</dbReference>
<dbReference type="SMART" id="SM00525">
    <property type="entry name" value="FES"/>
    <property type="match status" value="1"/>
</dbReference>
<dbReference type="InterPro" id="IPR044298">
    <property type="entry name" value="MIG/MutY"/>
</dbReference>
<keyword evidence="10" id="KW-0408">Iron</keyword>
<keyword evidence="11" id="KW-0411">Iron-sulfur</keyword>
<evidence type="ECO:0000256" key="9">
    <source>
        <dbReference type="ARBA" id="ARBA00022801"/>
    </source>
</evidence>
<evidence type="ECO:0000256" key="10">
    <source>
        <dbReference type="ARBA" id="ARBA00023004"/>
    </source>
</evidence>
<evidence type="ECO:0000256" key="11">
    <source>
        <dbReference type="ARBA" id="ARBA00023014"/>
    </source>
</evidence>
<evidence type="ECO:0000256" key="13">
    <source>
        <dbReference type="ARBA" id="ARBA00023295"/>
    </source>
</evidence>
<comment type="similarity">
    <text evidence="3">Belongs to the Nth/MutY family.</text>
</comment>
<protein>
    <recommendedName>
        <fullName evidence="5">Adenine DNA glycosylase</fullName>
        <ecNumber evidence="4">3.2.2.31</ecNumber>
    </recommendedName>
</protein>
<evidence type="ECO:0000313" key="15">
    <source>
        <dbReference type="EMBL" id="QEU12128.1"/>
    </source>
</evidence>
<comment type="cofactor">
    <cofactor evidence="2">
        <name>[4Fe-4S] cluster</name>
        <dbReference type="ChEBI" id="CHEBI:49883"/>
    </cofactor>
</comment>
<dbReference type="Pfam" id="PF00730">
    <property type="entry name" value="HhH-GPD"/>
    <property type="match status" value="1"/>
</dbReference>
<keyword evidence="16" id="KW-1185">Reference proteome</keyword>
<feature type="domain" description="HhH-GPD" evidence="14">
    <location>
        <begin position="40"/>
        <end position="192"/>
    </location>
</feature>
<dbReference type="Proteomes" id="UP000323865">
    <property type="component" value="Chromosome"/>
</dbReference>
<dbReference type="Pfam" id="PF00633">
    <property type="entry name" value="HHH"/>
    <property type="match status" value="1"/>
</dbReference>
<organism evidence="15 16">
    <name type="scientific">Dermabacter vaginalis</name>
    <dbReference type="NCBI Taxonomy" id="1630135"/>
    <lineage>
        <taxon>Bacteria</taxon>
        <taxon>Bacillati</taxon>
        <taxon>Actinomycetota</taxon>
        <taxon>Actinomycetes</taxon>
        <taxon>Micrococcales</taxon>
        <taxon>Dermabacteraceae</taxon>
        <taxon>Dermabacter</taxon>
    </lineage>
</organism>
<dbReference type="InterPro" id="IPR004036">
    <property type="entry name" value="Endonuclease-III-like_CS2"/>
</dbReference>
<reference evidence="15 16" key="1">
    <citation type="submission" date="2019-09" db="EMBL/GenBank/DDBJ databases">
        <title>FDA dAtabase for Regulatory Grade micrObial Sequences (FDA-ARGOS): Supporting development and validation of Infectious Disease Dx tests.</title>
        <authorList>
            <person name="Sciortino C."/>
            <person name="Tallon L."/>
            <person name="Sadzewicz L."/>
            <person name="Vavikolanu K."/>
            <person name="Mehta A."/>
            <person name="Aluvathingal J."/>
            <person name="Nadendla S."/>
            <person name="Nandy P."/>
            <person name="Geyer C."/>
            <person name="Yan Y."/>
            <person name="Sichtig H."/>
        </authorList>
    </citation>
    <scope>NUCLEOTIDE SEQUENCE [LARGE SCALE GENOMIC DNA]</scope>
    <source>
        <strain evidence="15 16">FDAARGOS_640</strain>
    </source>
</reference>
<dbReference type="InterPro" id="IPR000445">
    <property type="entry name" value="HhH_motif"/>
</dbReference>
<evidence type="ECO:0000256" key="2">
    <source>
        <dbReference type="ARBA" id="ARBA00001966"/>
    </source>
</evidence>
<dbReference type="RefSeq" id="WP_126847477.1">
    <property type="nucleotide sequence ID" value="NZ_CP044108.1"/>
</dbReference>
<dbReference type="PANTHER" id="PTHR42944:SF1">
    <property type="entry name" value="ADENINE DNA GLYCOSYLASE"/>
    <property type="match status" value="1"/>
</dbReference>
<dbReference type="InterPro" id="IPR011257">
    <property type="entry name" value="DNA_glycosylase"/>
</dbReference>
<evidence type="ECO:0000256" key="5">
    <source>
        <dbReference type="ARBA" id="ARBA00022023"/>
    </source>
</evidence>
<gene>
    <name evidence="15" type="ORF">FOB48_07340</name>
</gene>
<dbReference type="SUPFAM" id="SSF48150">
    <property type="entry name" value="DNA-glycosylase"/>
    <property type="match status" value="1"/>
</dbReference>
<keyword evidence="8" id="KW-0227">DNA damage</keyword>
<evidence type="ECO:0000256" key="8">
    <source>
        <dbReference type="ARBA" id="ARBA00022763"/>
    </source>
</evidence>
<evidence type="ECO:0000313" key="16">
    <source>
        <dbReference type="Proteomes" id="UP000323865"/>
    </source>
</evidence>
<keyword evidence="9" id="KW-0378">Hydrolase</keyword>
<evidence type="ECO:0000256" key="3">
    <source>
        <dbReference type="ARBA" id="ARBA00008343"/>
    </source>
</evidence>
<accession>A0ABX6A5Q4</accession>
<proteinExistence type="inferred from homology"/>
<evidence type="ECO:0000259" key="14">
    <source>
        <dbReference type="SMART" id="SM00478"/>
    </source>
</evidence>
<keyword evidence="12" id="KW-0234">DNA repair</keyword>
<comment type="catalytic activity">
    <reaction evidence="1">
        <text>Hydrolyzes free adenine bases from 7,8-dihydro-8-oxoguanine:adenine mismatched double-stranded DNA, leaving an apurinic site.</text>
        <dbReference type="EC" id="3.2.2.31"/>
    </reaction>
</comment>
<keyword evidence="7" id="KW-0479">Metal-binding</keyword>
<dbReference type="CDD" id="cd00056">
    <property type="entry name" value="ENDO3c"/>
    <property type="match status" value="1"/>
</dbReference>
<dbReference type="Gene3D" id="1.10.340.30">
    <property type="entry name" value="Hypothetical protein, domain 2"/>
    <property type="match status" value="1"/>
</dbReference>
<dbReference type="PROSITE" id="PS01155">
    <property type="entry name" value="ENDONUCLEASE_III_2"/>
    <property type="match status" value="1"/>
</dbReference>
<evidence type="ECO:0000256" key="1">
    <source>
        <dbReference type="ARBA" id="ARBA00000843"/>
    </source>
</evidence>
<dbReference type="InterPro" id="IPR003651">
    <property type="entry name" value="Endonuclease3_FeS-loop_motif"/>
</dbReference>
<keyword evidence="6" id="KW-0004">4Fe-4S</keyword>
<dbReference type="InterPro" id="IPR023170">
    <property type="entry name" value="HhH_base_excis_C"/>
</dbReference>
<evidence type="ECO:0000256" key="12">
    <source>
        <dbReference type="ARBA" id="ARBA00023204"/>
    </source>
</evidence>
<dbReference type="EMBL" id="CP044108">
    <property type="protein sequence ID" value="QEU12128.1"/>
    <property type="molecule type" value="Genomic_DNA"/>
</dbReference>